<keyword evidence="8" id="KW-0378">Hydrolase</keyword>
<evidence type="ECO:0000259" key="16">
    <source>
        <dbReference type="Pfam" id="PF00675"/>
    </source>
</evidence>
<organism evidence="20 21">
    <name type="scientific">Aliidiomarina soli</name>
    <dbReference type="NCBI Taxonomy" id="1928574"/>
    <lineage>
        <taxon>Bacteria</taxon>
        <taxon>Pseudomonadati</taxon>
        <taxon>Pseudomonadota</taxon>
        <taxon>Gammaproteobacteria</taxon>
        <taxon>Alteromonadales</taxon>
        <taxon>Idiomarinaceae</taxon>
        <taxon>Aliidiomarina</taxon>
    </lineage>
</organism>
<keyword evidence="9" id="KW-0862">Zinc</keyword>
<proteinExistence type="inferred from homology"/>
<feature type="signal peptide" evidence="15">
    <location>
        <begin position="1"/>
        <end position="27"/>
    </location>
</feature>
<keyword evidence="6" id="KW-0645">Protease</keyword>
<feature type="domain" description="Coenzyme PQQ synthesis protein F-like C-terminal lobe" evidence="19">
    <location>
        <begin position="787"/>
        <end position="884"/>
    </location>
</feature>
<dbReference type="InterPro" id="IPR011765">
    <property type="entry name" value="Pept_M16_N"/>
</dbReference>
<dbReference type="Gene3D" id="3.30.830.10">
    <property type="entry name" value="Metalloenzyme, LuxS/M16 peptidase-like"/>
    <property type="match status" value="4"/>
</dbReference>
<dbReference type="Pfam" id="PF05193">
    <property type="entry name" value="Peptidase_M16_C"/>
    <property type="match status" value="1"/>
</dbReference>
<evidence type="ECO:0000313" key="21">
    <source>
        <dbReference type="Proteomes" id="UP000287823"/>
    </source>
</evidence>
<evidence type="ECO:0000256" key="2">
    <source>
        <dbReference type="ARBA" id="ARBA00002184"/>
    </source>
</evidence>
<dbReference type="AlphaFoldDB" id="A0A432WJL7"/>
<evidence type="ECO:0000256" key="14">
    <source>
        <dbReference type="RuleBase" id="RU004447"/>
    </source>
</evidence>
<comment type="cofactor">
    <cofactor evidence="1">
        <name>Zn(2+)</name>
        <dbReference type="ChEBI" id="CHEBI:29105"/>
    </cofactor>
</comment>
<evidence type="ECO:0000259" key="17">
    <source>
        <dbReference type="Pfam" id="PF05193"/>
    </source>
</evidence>
<feature type="domain" description="Peptidase M16 N-terminal" evidence="16">
    <location>
        <begin position="66"/>
        <end position="203"/>
    </location>
</feature>
<comment type="similarity">
    <text evidence="3 14">Belongs to the peptidase M16 family.</text>
</comment>
<keyword evidence="15" id="KW-0732">Signal</keyword>
<name>A0A432WJL7_9GAMM</name>
<evidence type="ECO:0000256" key="9">
    <source>
        <dbReference type="ARBA" id="ARBA00022833"/>
    </source>
</evidence>
<comment type="function">
    <text evidence="2">Endopeptidase that degrades small peptides of less than 7 kDa, such as glucagon and insulin.</text>
</comment>
<evidence type="ECO:0000256" key="1">
    <source>
        <dbReference type="ARBA" id="ARBA00001947"/>
    </source>
</evidence>
<sequence>MSELLLQRVKRATSAALVALVFTALTACQPAEQAEDSPAAQSGDVYVSPNDERDYGVVRLDNGLTVLVVSDSNADKAAAALNVHVGSMQNPAQQLGLAHYLEHMLFLGTEKYPDPDEYGEYMSRHGGMHNAYTADDHTNYMFQINNDRLDEALDRFSDFFKAPIFDPEYSEKEINAVDSEWSMRRASDGFILFKLNNMTLNPEHPIARFRIGNNESLGDKEGSVLYEEMLAFYERYYSANLMTASIVGNYSVEELTEMARRHFADVPNHNAEVPEIDVPAVTERERNVQIFYKPQMEMRILQIDFTIDNNRQQFASKPNELVAYMVNSEMPGTPGAFLREQGWADSLNAYAQPGAYGNSGRFIIQAELTESGLAHREQIAGMLFNYLDTLREEGISDAHYNELATVLSNRFQFLQRGDAFSYATQLAAALQYYPVANVIDASYRLDGFNRDAVNALLSQLTSDNARVWFMSQNEEVDQTLHFYDGEYRLQPLNDEIINGWREQAAEIEVGLPSVNTLLPEDLSVKPLPETTTAQQVIEEPGLSAWLQVSERFREPRADVTLMFYQDHAQRDLQERIAATIAVEAFNVAEQALAREASIASVSYNLSLQQGLNLSLSGFNDKQAQLAERVLTSFASYEPSAERLSQIKDRLRRNIENQARQFPVQQLGPRFSQLMNKPGDDNATVLAAIDKVKLNHVVDMRDALLNDVHLRALVVGNYTTEDVEALIERLSGIVSVTAEVNYARDPVVTPQPGQTVIHAQDVPVEDVALLDSYLFADESAATRARVSLLAELMHSRFFNELRTDKQLGYAVGVTQLSVADYPGLGFYIQSSVANLPDIMGHFDSFRTEYTEYLETLDEDTFAEAKEGVLGSLREQPQNISQEAGRIRADWRRENFSFDSRDQLIAAVENLRLDDMLAFYQQQVLQADANMRVLIQLRGTKFSDSDWIELDDAVVVDDVAEFQRQFEE</sequence>
<evidence type="ECO:0000256" key="8">
    <source>
        <dbReference type="ARBA" id="ARBA00022801"/>
    </source>
</evidence>
<evidence type="ECO:0000256" key="15">
    <source>
        <dbReference type="SAM" id="SignalP"/>
    </source>
</evidence>
<dbReference type="Pfam" id="PF16187">
    <property type="entry name" value="Peptidase_M16_M"/>
    <property type="match status" value="1"/>
</dbReference>
<accession>A0A432WJL7</accession>
<dbReference type="NCBIfam" id="NF011681">
    <property type="entry name" value="PRK15101.1"/>
    <property type="match status" value="1"/>
</dbReference>
<evidence type="ECO:0000313" key="20">
    <source>
        <dbReference type="EMBL" id="RUO33964.1"/>
    </source>
</evidence>
<evidence type="ECO:0000256" key="13">
    <source>
        <dbReference type="ARBA" id="ARBA00033450"/>
    </source>
</evidence>
<dbReference type="InterPro" id="IPR050626">
    <property type="entry name" value="Peptidase_M16"/>
</dbReference>
<keyword evidence="7" id="KW-0479">Metal-binding</keyword>
<dbReference type="GO" id="GO:0005737">
    <property type="term" value="C:cytoplasm"/>
    <property type="evidence" value="ECO:0007669"/>
    <property type="project" value="UniProtKB-ARBA"/>
</dbReference>
<dbReference type="InterPro" id="IPR054734">
    <property type="entry name" value="PqqF-like_C_4"/>
</dbReference>
<feature type="domain" description="Peptidase M16 middle/third" evidence="18">
    <location>
        <begin position="411"/>
        <end position="678"/>
    </location>
</feature>
<dbReference type="FunFam" id="3.30.830.10:FF:000012">
    <property type="entry name" value="Protease 3"/>
    <property type="match status" value="1"/>
</dbReference>
<keyword evidence="21" id="KW-1185">Reference proteome</keyword>
<evidence type="ECO:0000256" key="3">
    <source>
        <dbReference type="ARBA" id="ARBA00007261"/>
    </source>
</evidence>
<keyword evidence="10" id="KW-0482">Metalloprotease</keyword>
<dbReference type="InterPro" id="IPR011249">
    <property type="entry name" value="Metalloenz_LuxS/M16"/>
</dbReference>
<dbReference type="SUPFAM" id="SSF63411">
    <property type="entry name" value="LuxS/MPP-like metallohydrolase"/>
    <property type="match status" value="4"/>
</dbReference>
<reference evidence="20 21" key="1">
    <citation type="journal article" date="2011" name="Front. Microbiol.">
        <title>Genomic signatures of strain selection and enhancement in Bacillus atrophaeus var. globigii, a historical biowarfare simulant.</title>
        <authorList>
            <person name="Gibbons H.S."/>
            <person name="Broomall S.M."/>
            <person name="McNew L.A."/>
            <person name="Daligault H."/>
            <person name="Chapman C."/>
            <person name="Bruce D."/>
            <person name="Karavis M."/>
            <person name="Krepps M."/>
            <person name="McGregor P.A."/>
            <person name="Hong C."/>
            <person name="Park K.H."/>
            <person name="Akmal A."/>
            <person name="Feldman A."/>
            <person name="Lin J.S."/>
            <person name="Chang W.E."/>
            <person name="Higgs B.W."/>
            <person name="Demirev P."/>
            <person name="Lindquist J."/>
            <person name="Liem A."/>
            <person name="Fochler E."/>
            <person name="Read T.D."/>
            <person name="Tapia R."/>
            <person name="Johnson S."/>
            <person name="Bishop-Lilly K.A."/>
            <person name="Detter C."/>
            <person name="Han C."/>
            <person name="Sozhamannan S."/>
            <person name="Rosenzweig C.N."/>
            <person name="Skowronski E.W."/>
        </authorList>
    </citation>
    <scope>NUCLEOTIDE SEQUENCE [LARGE SCALE GENOMIC DNA]</scope>
    <source>
        <strain evidence="20 21">Y4G10-17</strain>
    </source>
</reference>
<dbReference type="GO" id="GO:0004222">
    <property type="term" value="F:metalloendopeptidase activity"/>
    <property type="evidence" value="ECO:0007669"/>
    <property type="project" value="UniProtKB-EC"/>
</dbReference>
<dbReference type="Pfam" id="PF22456">
    <property type="entry name" value="PqqF-like_C_4"/>
    <property type="match status" value="1"/>
</dbReference>
<dbReference type="InterPro" id="IPR032632">
    <property type="entry name" value="Peptidase_M16_M"/>
</dbReference>
<evidence type="ECO:0000256" key="12">
    <source>
        <dbReference type="ARBA" id="ARBA00031184"/>
    </source>
</evidence>
<gene>
    <name evidence="20" type="ORF">CWE14_05805</name>
</gene>
<comment type="caution">
    <text evidence="20">The sequence shown here is derived from an EMBL/GenBank/DDBJ whole genome shotgun (WGS) entry which is preliminary data.</text>
</comment>
<evidence type="ECO:0000259" key="19">
    <source>
        <dbReference type="Pfam" id="PF22456"/>
    </source>
</evidence>
<dbReference type="InterPro" id="IPR001431">
    <property type="entry name" value="Pept_M16_Zn_BS"/>
</dbReference>
<dbReference type="GO" id="GO:0046872">
    <property type="term" value="F:metal ion binding"/>
    <property type="evidence" value="ECO:0007669"/>
    <property type="project" value="UniProtKB-KW"/>
</dbReference>
<evidence type="ECO:0000256" key="4">
    <source>
        <dbReference type="ARBA" id="ARBA00012449"/>
    </source>
</evidence>
<dbReference type="PANTHER" id="PTHR43690:SF18">
    <property type="entry name" value="INSULIN-DEGRADING ENZYME-RELATED"/>
    <property type="match status" value="1"/>
</dbReference>
<dbReference type="GO" id="GO:0006508">
    <property type="term" value="P:proteolysis"/>
    <property type="evidence" value="ECO:0007669"/>
    <property type="project" value="UniProtKB-KW"/>
</dbReference>
<evidence type="ECO:0000256" key="5">
    <source>
        <dbReference type="ARBA" id="ARBA00017565"/>
    </source>
</evidence>
<evidence type="ECO:0000256" key="7">
    <source>
        <dbReference type="ARBA" id="ARBA00022723"/>
    </source>
</evidence>
<dbReference type="EC" id="3.4.24.55" evidence="4"/>
<protein>
    <recommendedName>
        <fullName evidence="5">Protease 3</fullName>
        <ecNumber evidence="4">3.4.24.55</ecNumber>
    </recommendedName>
    <alternativeName>
        <fullName evidence="13">Pitrilysin</fullName>
    </alternativeName>
    <alternativeName>
        <fullName evidence="12">Protease III</fullName>
    </alternativeName>
    <alternativeName>
        <fullName evidence="11">Protease pi</fullName>
    </alternativeName>
</protein>
<feature type="domain" description="Peptidase M16 C-terminal" evidence="17">
    <location>
        <begin position="226"/>
        <end position="404"/>
    </location>
</feature>
<dbReference type="PANTHER" id="PTHR43690">
    <property type="entry name" value="NARDILYSIN"/>
    <property type="match status" value="1"/>
</dbReference>
<dbReference type="Proteomes" id="UP000287823">
    <property type="component" value="Unassembled WGS sequence"/>
</dbReference>
<feature type="chain" id="PRO_5019581770" description="Protease 3" evidence="15">
    <location>
        <begin position="28"/>
        <end position="966"/>
    </location>
</feature>
<dbReference type="RefSeq" id="WP_126798523.1">
    <property type="nucleotide sequence ID" value="NZ_PIPO01000002.1"/>
</dbReference>
<evidence type="ECO:0000259" key="18">
    <source>
        <dbReference type="Pfam" id="PF16187"/>
    </source>
</evidence>
<evidence type="ECO:0000256" key="6">
    <source>
        <dbReference type="ARBA" id="ARBA00022670"/>
    </source>
</evidence>
<dbReference type="Pfam" id="PF00675">
    <property type="entry name" value="Peptidase_M16"/>
    <property type="match status" value="1"/>
</dbReference>
<evidence type="ECO:0000256" key="11">
    <source>
        <dbReference type="ARBA" id="ARBA00029597"/>
    </source>
</evidence>
<dbReference type="PROSITE" id="PS00143">
    <property type="entry name" value="INSULINASE"/>
    <property type="match status" value="1"/>
</dbReference>
<dbReference type="EMBL" id="PIPO01000002">
    <property type="protein sequence ID" value="RUO33964.1"/>
    <property type="molecule type" value="Genomic_DNA"/>
</dbReference>
<dbReference type="InterPro" id="IPR007863">
    <property type="entry name" value="Peptidase_M16_C"/>
</dbReference>
<evidence type="ECO:0000256" key="10">
    <source>
        <dbReference type="ARBA" id="ARBA00023049"/>
    </source>
</evidence>